<gene>
    <name evidence="4" type="ORF">B0H17DRAFT_1256557</name>
</gene>
<evidence type="ECO:0000256" key="2">
    <source>
        <dbReference type="SAM" id="MobiDB-lite"/>
    </source>
</evidence>
<dbReference type="Pfam" id="PF00172">
    <property type="entry name" value="Zn_clus"/>
    <property type="match status" value="1"/>
</dbReference>
<dbReference type="EMBL" id="JARKIE010000227">
    <property type="protein sequence ID" value="KAJ7664103.1"/>
    <property type="molecule type" value="Genomic_DNA"/>
</dbReference>
<dbReference type="GO" id="GO:0000981">
    <property type="term" value="F:DNA-binding transcription factor activity, RNA polymerase II-specific"/>
    <property type="evidence" value="ECO:0007669"/>
    <property type="project" value="InterPro"/>
</dbReference>
<dbReference type="Proteomes" id="UP001221757">
    <property type="component" value="Unassembled WGS sequence"/>
</dbReference>
<proteinExistence type="predicted"/>
<dbReference type="AlphaFoldDB" id="A0AAD7CUV0"/>
<evidence type="ECO:0000256" key="1">
    <source>
        <dbReference type="ARBA" id="ARBA00023242"/>
    </source>
</evidence>
<feature type="compositionally biased region" description="Polar residues" evidence="2">
    <location>
        <begin position="156"/>
        <end position="167"/>
    </location>
</feature>
<evidence type="ECO:0000313" key="4">
    <source>
        <dbReference type="EMBL" id="KAJ7664103.1"/>
    </source>
</evidence>
<name>A0AAD7CUV0_MYCRO</name>
<feature type="compositionally biased region" description="Low complexity" evidence="2">
    <location>
        <begin position="168"/>
        <end position="179"/>
    </location>
</feature>
<evidence type="ECO:0000259" key="3">
    <source>
        <dbReference type="PROSITE" id="PS50048"/>
    </source>
</evidence>
<reference evidence="4" key="1">
    <citation type="submission" date="2023-03" db="EMBL/GenBank/DDBJ databases">
        <title>Massive genome expansion in bonnet fungi (Mycena s.s.) driven by repeated elements and novel gene families across ecological guilds.</title>
        <authorList>
            <consortium name="Lawrence Berkeley National Laboratory"/>
            <person name="Harder C.B."/>
            <person name="Miyauchi S."/>
            <person name="Viragh M."/>
            <person name="Kuo A."/>
            <person name="Thoen E."/>
            <person name="Andreopoulos B."/>
            <person name="Lu D."/>
            <person name="Skrede I."/>
            <person name="Drula E."/>
            <person name="Henrissat B."/>
            <person name="Morin E."/>
            <person name="Kohler A."/>
            <person name="Barry K."/>
            <person name="LaButti K."/>
            <person name="Morin E."/>
            <person name="Salamov A."/>
            <person name="Lipzen A."/>
            <person name="Mereny Z."/>
            <person name="Hegedus B."/>
            <person name="Baldrian P."/>
            <person name="Stursova M."/>
            <person name="Weitz H."/>
            <person name="Taylor A."/>
            <person name="Grigoriev I.V."/>
            <person name="Nagy L.G."/>
            <person name="Martin F."/>
            <person name="Kauserud H."/>
        </authorList>
    </citation>
    <scope>NUCLEOTIDE SEQUENCE</scope>
    <source>
        <strain evidence="4">CBHHK067</strain>
    </source>
</reference>
<protein>
    <recommendedName>
        <fullName evidence="3">Zn(2)-C6 fungal-type domain-containing protein</fullName>
    </recommendedName>
</protein>
<feature type="domain" description="Zn(2)-C6 fungal-type" evidence="3">
    <location>
        <begin position="23"/>
        <end position="57"/>
    </location>
</feature>
<organism evidence="4 5">
    <name type="scientific">Mycena rosella</name>
    <name type="common">Pink bonnet</name>
    <name type="synonym">Agaricus rosellus</name>
    <dbReference type="NCBI Taxonomy" id="1033263"/>
    <lineage>
        <taxon>Eukaryota</taxon>
        <taxon>Fungi</taxon>
        <taxon>Dikarya</taxon>
        <taxon>Basidiomycota</taxon>
        <taxon>Agaricomycotina</taxon>
        <taxon>Agaricomycetes</taxon>
        <taxon>Agaricomycetidae</taxon>
        <taxon>Agaricales</taxon>
        <taxon>Marasmiineae</taxon>
        <taxon>Mycenaceae</taxon>
        <taxon>Mycena</taxon>
    </lineage>
</organism>
<dbReference type="InterPro" id="IPR036864">
    <property type="entry name" value="Zn2-C6_fun-type_DNA-bd_sf"/>
</dbReference>
<dbReference type="SUPFAM" id="SSF57701">
    <property type="entry name" value="Zn2/Cys6 DNA-binding domain"/>
    <property type="match status" value="1"/>
</dbReference>
<dbReference type="CDD" id="cd00067">
    <property type="entry name" value="GAL4"/>
    <property type="match status" value="1"/>
</dbReference>
<keyword evidence="1" id="KW-0539">Nucleus</keyword>
<keyword evidence="5" id="KW-1185">Reference proteome</keyword>
<dbReference type="PROSITE" id="PS50048">
    <property type="entry name" value="ZN2_CY6_FUNGAL_2"/>
    <property type="match status" value="1"/>
</dbReference>
<dbReference type="PROSITE" id="PS00463">
    <property type="entry name" value="ZN2_CY6_FUNGAL_1"/>
    <property type="match status" value="1"/>
</dbReference>
<accession>A0AAD7CUV0</accession>
<feature type="region of interest" description="Disordered" evidence="2">
    <location>
        <begin position="63"/>
        <end position="185"/>
    </location>
</feature>
<dbReference type="GO" id="GO:0008270">
    <property type="term" value="F:zinc ion binding"/>
    <property type="evidence" value="ECO:0007669"/>
    <property type="project" value="InterPro"/>
</dbReference>
<dbReference type="SMART" id="SM00066">
    <property type="entry name" value="GAL4"/>
    <property type="match status" value="1"/>
</dbReference>
<dbReference type="InterPro" id="IPR050797">
    <property type="entry name" value="Carb_Metab_Trans_Reg"/>
</dbReference>
<sequence length="273" mass="29741">MSHQSPSDAALAVFTTRRRVYVACVNCRKRKIRCITAEEAPDKPCERCTRKGLTCEYLAVSEERARSPNQMSGREGPTANPARGARPNSWAPQPYAGYNAGTGPSPHGSTTHSSPPYYNPMTAPPSGYQSIIQPAHRQDSSSHMHPQYPVHHPSYSHPSMTAQPLASQYQPTGPTQTQYHPSASQSQGYHVDYNQWFHDPGLNNVGRSNRRVSHCNVPSANLISPLPDPVSVHLVPAIAVERDEGVSGVLSGVYVSIKHPSFSSASLRITLPA</sequence>
<comment type="caution">
    <text evidence="4">The sequence shown here is derived from an EMBL/GenBank/DDBJ whole genome shotgun (WGS) entry which is preliminary data.</text>
</comment>
<feature type="compositionally biased region" description="Low complexity" evidence="2">
    <location>
        <begin position="101"/>
        <end position="116"/>
    </location>
</feature>
<evidence type="ECO:0000313" key="5">
    <source>
        <dbReference type="Proteomes" id="UP001221757"/>
    </source>
</evidence>
<dbReference type="PANTHER" id="PTHR31668">
    <property type="entry name" value="GLUCOSE TRANSPORT TRANSCRIPTION REGULATOR RGT1-RELATED-RELATED"/>
    <property type="match status" value="1"/>
</dbReference>
<dbReference type="InterPro" id="IPR001138">
    <property type="entry name" value="Zn2Cys6_DnaBD"/>
</dbReference>
<dbReference type="Gene3D" id="4.10.240.10">
    <property type="entry name" value="Zn(2)-C6 fungal-type DNA-binding domain"/>
    <property type="match status" value="1"/>
</dbReference>